<keyword evidence="3" id="KW-1185">Reference proteome</keyword>
<reference evidence="2 3" key="1">
    <citation type="submission" date="2019-11" db="EMBL/GenBank/DDBJ databases">
        <title>Agromyces kandeliae sp. nov., isolated from mangrove soil.</title>
        <authorList>
            <person name="Wang R."/>
        </authorList>
    </citation>
    <scope>NUCLEOTIDE SEQUENCE [LARGE SCALE GENOMIC DNA]</scope>
    <source>
        <strain evidence="2 3">JCM 11433</strain>
    </source>
</reference>
<dbReference type="OrthoDB" id="5080305at2"/>
<dbReference type="RefSeq" id="WP_155051625.1">
    <property type="nucleotide sequence ID" value="NZ_BAAAIB010000007.1"/>
</dbReference>
<proteinExistence type="predicted"/>
<accession>A0A6I3ME38</accession>
<feature type="chain" id="PRO_5038447810" description="Lipoprotein" evidence="1">
    <location>
        <begin position="22"/>
        <end position="139"/>
    </location>
</feature>
<comment type="caution">
    <text evidence="2">The sequence shown here is derived from an EMBL/GenBank/DDBJ whole genome shotgun (WGS) entry which is preliminary data.</text>
</comment>
<keyword evidence="1" id="KW-0732">Signal</keyword>
<sequence length="139" mass="14562">MSLRRISVVVPVGLAIALGLAACAPTGPGTGGGDGYAGFPPGHRPEAFDESPRATLLDDGTVLAITTWGSSSCHREVDQVEWDGTLARVHVDRAGGFACTADMAAYTTELDVPEASAGRITEVELTYEDWDGVDRLTVE</sequence>
<evidence type="ECO:0000256" key="1">
    <source>
        <dbReference type="SAM" id="SignalP"/>
    </source>
</evidence>
<evidence type="ECO:0000313" key="3">
    <source>
        <dbReference type="Proteomes" id="UP000433071"/>
    </source>
</evidence>
<feature type="signal peptide" evidence="1">
    <location>
        <begin position="1"/>
        <end position="21"/>
    </location>
</feature>
<protein>
    <recommendedName>
        <fullName evidence="4">Lipoprotein</fullName>
    </recommendedName>
</protein>
<dbReference type="EMBL" id="WMLB01000022">
    <property type="protein sequence ID" value="MTH68563.1"/>
    <property type="molecule type" value="Genomic_DNA"/>
</dbReference>
<evidence type="ECO:0000313" key="2">
    <source>
        <dbReference type="EMBL" id="MTH68563.1"/>
    </source>
</evidence>
<organism evidence="2 3">
    <name type="scientific">Agromyces bracchium</name>
    <dbReference type="NCBI Taxonomy" id="88376"/>
    <lineage>
        <taxon>Bacteria</taxon>
        <taxon>Bacillati</taxon>
        <taxon>Actinomycetota</taxon>
        <taxon>Actinomycetes</taxon>
        <taxon>Micrococcales</taxon>
        <taxon>Microbacteriaceae</taxon>
        <taxon>Agromyces</taxon>
    </lineage>
</organism>
<gene>
    <name evidence="2" type="ORF">GJ743_09300</name>
</gene>
<dbReference type="PROSITE" id="PS51257">
    <property type="entry name" value="PROKAR_LIPOPROTEIN"/>
    <property type="match status" value="1"/>
</dbReference>
<dbReference type="AlphaFoldDB" id="A0A6I3ME38"/>
<evidence type="ECO:0008006" key="4">
    <source>
        <dbReference type="Google" id="ProtNLM"/>
    </source>
</evidence>
<dbReference type="Proteomes" id="UP000433071">
    <property type="component" value="Unassembled WGS sequence"/>
</dbReference>
<name>A0A6I3ME38_9MICO</name>